<feature type="domain" description="TadE-like" evidence="2">
    <location>
        <begin position="34"/>
        <end position="76"/>
    </location>
</feature>
<evidence type="ECO:0000259" key="2">
    <source>
        <dbReference type="Pfam" id="PF07811"/>
    </source>
</evidence>
<feature type="transmembrane region" description="Helical" evidence="1">
    <location>
        <begin position="40"/>
        <end position="62"/>
    </location>
</feature>
<evidence type="ECO:0000313" key="3">
    <source>
        <dbReference type="EMBL" id="GFM36991.1"/>
    </source>
</evidence>
<dbReference type="InterPro" id="IPR012495">
    <property type="entry name" value="TadE-like_dom"/>
</dbReference>
<evidence type="ECO:0000313" key="4">
    <source>
        <dbReference type="Proteomes" id="UP000503820"/>
    </source>
</evidence>
<comment type="caution">
    <text evidence="3">The sequence shown here is derived from an EMBL/GenBank/DDBJ whole genome shotgun (WGS) entry which is preliminary data.</text>
</comment>
<name>A0A7J0BUZ4_9BACT</name>
<sequence>MQPVASMHSLRPAVYRSLSALSRRVLRLLPGTRGISTAEFALALPILLMLAFGLVEVGYMYFASATMDKAAQAGARVAVTGAGYDDGSRENLIENKVLATIDAFTGKGAVGLEISSFPQSNPSAMSGGAGGPCDIVQVAVQYTYPPLTPVVGTLIGPSITVRGVDRMVNEPWKVCE</sequence>
<dbReference type="RefSeq" id="WP_243451321.1">
    <property type="nucleotide sequence ID" value="NZ_BLVP01000008.1"/>
</dbReference>
<accession>A0A7J0BUZ4</accession>
<gene>
    <name evidence="3" type="ORF">DSM19430T_16750</name>
</gene>
<dbReference type="Proteomes" id="UP000503820">
    <property type="component" value="Unassembled WGS sequence"/>
</dbReference>
<keyword evidence="1" id="KW-0812">Transmembrane</keyword>
<keyword evidence="4" id="KW-1185">Reference proteome</keyword>
<organism evidence="3 4">
    <name type="scientific">Desulfovibrio psychrotolerans</name>
    <dbReference type="NCBI Taxonomy" id="415242"/>
    <lineage>
        <taxon>Bacteria</taxon>
        <taxon>Pseudomonadati</taxon>
        <taxon>Thermodesulfobacteriota</taxon>
        <taxon>Desulfovibrionia</taxon>
        <taxon>Desulfovibrionales</taxon>
        <taxon>Desulfovibrionaceae</taxon>
        <taxon>Desulfovibrio</taxon>
    </lineage>
</organism>
<evidence type="ECO:0000256" key="1">
    <source>
        <dbReference type="SAM" id="Phobius"/>
    </source>
</evidence>
<proteinExistence type="predicted"/>
<keyword evidence="1" id="KW-1133">Transmembrane helix</keyword>
<protein>
    <submittedName>
        <fullName evidence="3">Pilus biosynthesis protein TadE</fullName>
    </submittedName>
</protein>
<reference evidence="3 4" key="1">
    <citation type="submission" date="2020-05" db="EMBL/GenBank/DDBJ databases">
        <title>Draft genome sequence of Desulfovibrio psychrotolerans JS1T.</title>
        <authorList>
            <person name="Ueno A."/>
            <person name="Tamazawa S."/>
            <person name="Tamamura S."/>
            <person name="Murakami T."/>
            <person name="Kiyama T."/>
            <person name="Inomata H."/>
            <person name="Amano Y."/>
            <person name="Miyakawa K."/>
            <person name="Tamaki H."/>
            <person name="Naganuma T."/>
            <person name="Kaneko K."/>
        </authorList>
    </citation>
    <scope>NUCLEOTIDE SEQUENCE [LARGE SCALE GENOMIC DNA]</scope>
    <source>
        <strain evidence="3 4">JS1</strain>
    </source>
</reference>
<keyword evidence="1" id="KW-0472">Membrane</keyword>
<dbReference type="EMBL" id="BLVP01000008">
    <property type="protein sequence ID" value="GFM36991.1"/>
    <property type="molecule type" value="Genomic_DNA"/>
</dbReference>
<dbReference type="AlphaFoldDB" id="A0A7J0BUZ4"/>
<dbReference type="Pfam" id="PF07811">
    <property type="entry name" value="TadE"/>
    <property type="match status" value="1"/>
</dbReference>